<dbReference type="Pfam" id="PF00561">
    <property type="entry name" value="Abhydrolase_1"/>
    <property type="match status" value="1"/>
</dbReference>
<reference evidence="4" key="1">
    <citation type="submission" date="2023-07" db="EMBL/GenBank/DDBJ databases">
        <authorList>
            <person name="Deng Y."/>
            <person name="Zhang Y.-Q."/>
        </authorList>
    </citation>
    <scope>NUCLEOTIDE SEQUENCE [LARGE SCALE GENOMIC DNA]</scope>
    <source>
        <strain evidence="4">CPCC 205710</strain>
    </source>
</reference>
<comment type="caution">
    <text evidence="3">The sequence shown here is derived from an EMBL/GenBank/DDBJ whole genome shotgun (WGS) entry which is preliminary data.</text>
</comment>
<dbReference type="Proteomes" id="UP001206639">
    <property type="component" value="Unassembled WGS sequence"/>
</dbReference>
<dbReference type="GO" id="GO:0016787">
    <property type="term" value="F:hydrolase activity"/>
    <property type="evidence" value="ECO:0007669"/>
    <property type="project" value="UniProtKB-KW"/>
</dbReference>
<dbReference type="SUPFAM" id="SSF53474">
    <property type="entry name" value="alpha/beta-Hydrolases"/>
    <property type="match status" value="1"/>
</dbReference>
<dbReference type="InterPro" id="IPR000639">
    <property type="entry name" value="Epox_hydrolase-like"/>
</dbReference>
<name>A0ABT2MIL4_9MYCO</name>
<dbReference type="PANTHER" id="PTHR43329">
    <property type="entry name" value="EPOXIDE HYDROLASE"/>
    <property type="match status" value="1"/>
</dbReference>
<gene>
    <name evidence="3" type="ORF">N4S67_27395</name>
</gene>
<dbReference type="EMBL" id="JAODWD010000008">
    <property type="protein sequence ID" value="MCT7662129.1"/>
    <property type="molecule type" value="Genomic_DNA"/>
</dbReference>
<accession>A0ABT2MIL4</accession>
<dbReference type="Gene3D" id="3.40.50.1820">
    <property type="entry name" value="alpha/beta hydrolase"/>
    <property type="match status" value="1"/>
</dbReference>
<evidence type="ECO:0000313" key="4">
    <source>
        <dbReference type="Proteomes" id="UP001206639"/>
    </source>
</evidence>
<keyword evidence="1 3" id="KW-0378">Hydrolase</keyword>
<proteinExistence type="predicted"/>
<dbReference type="InterPro" id="IPR000073">
    <property type="entry name" value="AB_hydrolase_1"/>
</dbReference>
<evidence type="ECO:0000259" key="2">
    <source>
        <dbReference type="Pfam" id="PF00561"/>
    </source>
</evidence>
<protein>
    <submittedName>
        <fullName evidence="3">Alpha/beta hydrolase</fullName>
    </submittedName>
</protein>
<evidence type="ECO:0000313" key="3">
    <source>
        <dbReference type="EMBL" id="MCT7662129.1"/>
    </source>
</evidence>
<keyword evidence="4" id="KW-1185">Reference proteome</keyword>
<dbReference type="PRINTS" id="PR00412">
    <property type="entry name" value="EPOXHYDRLASE"/>
</dbReference>
<feature type="domain" description="AB hydrolase-1" evidence="2">
    <location>
        <begin position="46"/>
        <end position="128"/>
    </location>
</feature>
<organism evidence="3 4">
    <name type="scientific">Mycobacterium deserti</name>
    <dbReference type="NCBI Taxonomy" id="2978347"/>
    <lineage>
        <taxon>Bacteria</taxon>
        <taxon>Bacillati</taxon>
        <taxon>Actinomycetota</taxon>
        <taxon>Actinomycetes</taxon>
        <taxon>Mycobacteriales</taxon>
        <taxon>Mycobacteriaceae</taxon>
        <taxon>Mycobacterium</taxon>
    </lineage>
</organism>
<evidence type="ECO:0000256" key="1">
    <source>
        <dbReference type="ARBA" id="ARBA00022801"/>
    </source>
</evidence>
<dbReference type="InterPro" id="IPR029058">
    <property type="entry name" value="AB_hydrolase_fold"/>
</dbReference>
<sequence length="210" mass="22435">MSFGYAPRHRPAQPARPRADAFNIEKAAVGEGVSLAYVREGVGGTPVLLIHGYPETKRIWWRNIEALAAAGFEVIAPDLRGMGDSDLPPDDRHDLVTYARDLYALVHDGLGHSSCLIAAGDVGGVVATDGGLPLDAGRLPRPARRHAAVACGAQAVGCGDVHQPAVGLTVCVRPLRCRLHDRTVRRRGPLASRLGDVPTRLRACHARISR</sequence>